<accession>A0A485LH61</accession>
<dbReference type="PANTHER" id="PTHR47357">
    <property type="entry name" value="COP1-INTERACTIVE PROTEIN 1"/>
    <property type="match status" value="1"/>
</dbReference>
<feature type="region of interest" description="Disordered" evidence="2">
    <location>
        <begin position="3289"/>
        <end position="3320"/>
    </location>
</feature>
<dbReference type="Gene3D" id="1.10.287.1490">
    <property type="match status" value="4"/>
</dbReference>
<feature type="region of interest" description="Disordered" evidence="2">
    <location>
        <begin position="2627"/>
        <end position="2652"/>
    </location>
</feature>
<evidence type="ECO:0000256" key="1">
    <source>
        <dbReference type="SAM" id="Coils"/>
    </source>
</evidence>
<dbReference type="EMBL" id="VJMH01006956">
    <property type="protein sequence ID" value="KAF0687210.1"/>
    <property type="molecule type" value="Genomic_DNA"/>
</dbReference>
<feature type="coiled-coil region" evidence="1">
    <location>
        <begin position="2016"/>
        <end position="2190"/>
    </location>
</feature>
<feature type="coiled-coil region" evidence="1">
    <location>
        <begin position="1935"/>
        <end position="1969"/>
    </location>
</feature>
<feature type="coiled-coil region" evidence="1">
    <location>
        <begin position="1039"/>
        <end position="1080"/>
    </location>
</feature>
<feature type="coiled-coil region" evidence="1">
    <location>
        <begin position="488"/>
        <end position="543"/>
    </location>
</feature>
<dbReference type="EMBL" id="CAADRA010006982">
    <property type="protein sequence ID" value="VFT97741.1"/>
    <property type="molecule type" value="Genomic_DNA"/>
</dbReference>
<evidence type="ECO:0000313" key="3">
    <source>
        <dbReference type="EMBL" id="KAF0687210.1"/>
    </source>
</evidence>
<feature type="compositionally biased region" description="Basic and acidic residues" evidence="2">
    <location>
        <begin position="10"/>
        <end position="25"/>
    </location>
</feature>
<feature type="coiled-coil region" evidence="1">
    <location>
        <begin position="260"/>
        <end position="294"/>
    </location>
</feature>
<feature type="coiled-coil region" evidence="1">
    <location>
        <begin position="1334"/>
        <end position="1470"/>
    </location>
</feature>
<dbReference type="OrthoDB" id="69782at2759"/>
<dbReference type="PANTHER" id="PTHR47357:SF1">
    <property type="entry name" value="SPINDLE POLE BODY COMPONENT 110"/>
    <property type="match status" value="1"/>
</dbReference>
<feature type="coiled-coil region" evidence="1">
    <location>
        <begin position="1514"/>
        <end position="1790"/>
    </location>
</feature>
<feature type="compositionally biased region" description="Basic and acidic residues" evidence="2">
    <location>
        <begin position="3289"/>
        <end position="3303"/>
    </location>
</feature>
<evidence type="ECO:0000313" key="4">
    <source>
        <dbReference type="EMBL" id="VFT97741.1"/>
    </source>
</evidence>
<feature type="coiled-coil region" evidence="1">
    <location>
        <begin position="2589"/>
        <end position="2616"/>
    </location>
</feature>
<evidence type="ECO:0000313" key="5">
    <source>
        <dbReference type="Proteomes" id="UP000332933"/>
    </source>
</evidence>
<dbReference type="GO" id="GO:0005856">
    <property type="term" value="C:cytoskeleton"/>
    <property type="evidence" value="ECO:0007669"/>
    <property type="project" value="TreeGrafter"/>
</dbReference>
<feature type="region of interest" description="Disordered" evidence="2">
    <location>
        <begin position="1"/>
        <end position="40"/>
    </location>
</feature>
<proteinExistence type="predicted"/>
<dbReference type="Proteomes" id="UP000332933">
    <property type="component" value="Unassembled WGS sequence"/>
</dbReference>
<feature type="coiled-coil region" evidence="1">
    <location>
        <begin position="593"/>
        <end position="770"/>
    </location>
</feature>
<protein>
    <submittedName>
        <fullName evidence="4">Aste57867_21066 protein</fullName>
    </submittedName>
</protein>
<keyword evidence="1" id="KW-0175">Coiled coil</keyword>
<reference evidence="4 5" key="1">
    <citation type="submission" date="2019-03" db="EMBL/GenBank/DDBJ databases">
        <authorList>
            <person name="Gaulin E."/>
            <person name="Dumas B."/>
        </authorList>
    </citation>
    <scope>NUCLEOTIDE SEQUENCE [LARGE SCALE GENOMIC DNA]</scope>
    <source>
        <strain evidence="4">CBS 568.67</strain>
    </source>
</reference>
<dbReference type="SUPFAM" id="SSF90257">
    <property type="entry name" value="Myosin rod fragments"/>
    <property type="match status" value="1"/>
</dbReference>
<reference evidence="3" key="2">
    <citation type="submission" date="2019-06" db="EMBL/GenBank/DDBJ databases">
        <title>Genomics analysis of Aphanomyces spp. identifies a new class of oomycete effector associated with host adaptation.</title>
        <authorList>
            <person name="Gaulin E."/>
        </authorList>
    </citation>
    <scope>NUCLEOTIDE SEQUENCE</scope>
    <source>
        <strain evidence="3">CBS 578.67</strain>
    </source>
</reference>
<keyword evidence="5" id="KW-1185">Reference proteome</keyword>
<evidence type="ECO:0000256" key="2">
    <source>
        <dbReference type="SAM" id="MobiDB-lite"/>
    </source>
</evidence>
<sequence>MHLTNRGRHSRDSKLVASHPYRDDGMNDGSGGGNSPPATHERGRVLMIDMLREVQDYFRTTDPAKKSAAWHDLDRAALARICASRVAQLDEPENNPADEDNQDGDAMEHAVVQEILVGLVEKRLQTTRAQATQAPIDVQVLQQQFLTMARDSEQMQDELRGTKHDVKVLAFWALDELSRRSSVDHLKDTIRAQDIAMQAMQREIDALRQSTAEPHVERVRRWQQGDGEDGNGGAVAPTYEMQWNNVDLDMSIHELRNSVHATFRTNVDMLQDHIQSLERQLADAARHVADVTNLNHHLALEMSQVKDNDDATSPFVSTVSLLQTQVRDLDAALAASTRRASALEAELAVPSANLSYLSRQNALLQQRVDIYKKELDGQVESFRQRMADAALAHGPDCHNQFNGVCNDLIEALRSEIMTAREDHRREMIGLLDQMGQLVKDNYRLAAAATADGGDEAQMSADELNDSMPALSDDGGGGGLSMASLWQEKDQLERAARSLHADNNALVDQLHAYEATIATTDDQLEQLRHERTVQEEQVELLLQKINPMVAAHEALMAEKKAMADDLARREATIDALQATVFEMKREIKVITQDVDAIVEEKEMLLEELEELRKRQMMTAGEATGDATKTGDCANCAVLNQEMDQLHDAIEGLEAELRPMRRSLAMKDQSVQETKARVGELERRLAHDKSEYEKSVVERDHAIETLQKKVFEFKREVNVLTDDYDSIYEEKHELETKLDQVETQLVNLEDELAELDKVVAALREDVESWRMQFELATMRLEEERQWSHEFQEDACRHMARADALEAKSNELSLSQSALSAKRDEDVGKLKDVALSLKAKVDALTQSEALLTEHLTHAIADKTILEAESTTQKTELEALRRDMASLVQAHSVDKLSIEAALAALQTQHDSRGAHLDEKERAMAALEASVAELMASKAALAAQIDQLVGDKEAEIEGLSRSRGALEAEAAALKAEAASLKDTIAQVSAAKTESDAKALALTQELEANASHTLEVEVMLTKTQAQVVRLTEEQQMHGEGWQRSRDELEAKAAEVVADAALLKDMVAQLTQEKTTVQGEAETMARELEESHAHAVEVEAALAQSRDQSQALLARFKDKVAALTESEASLKHDVAALEQGKAVLEATMATLQSHLDALTGDHAALQAVSTRDKDALVALNDETTALRAHQAAIEAEFAASATTCDELAAAVAAKDEQVVAQATALAQLQATIDRLAASEASLQTKLALVSAANAALEQSVPDHVEKLASLSRSHSELTTASQSAQAEITRLKDMVATLMTEKTADAAAWTAKHAEWASEMAGVAFERDSAATKCSVLESAVSDKEDSLAKMQQLVERFKEKVATLTAQVAQHASAHEATKMELEAIVEAHVEEKKGMEDDLAAWVAKCATSVAQVEALTAENERGAQRMTELEAARDRRVAECVALEASRKLQEDHVADLTKKIQDLKETVTTQTTQHEATIVTWQTCHADLEAKFKAKSLELVRAVDDIAAWNEKFTSQVEALTAENDGHVRRIAELEAAQTRKDEHVDDLLEEVQALGTTVASMTTKTTADAAAMAALQASLAETTATLEAKTAEMAAALEAKTVALTDAVAQIASLEATVSQQEDQVAKLQALLDRFKEKLAALTKSEASLAAELVHVKDEKASLEMSVPDQVEKLSALGRANAELEQRAAAADADIARLVADAAALEAERAALATETRALQATVDAHAATHVDLEGAVAAKEAELAMLQALVARFKDKVAALTQSEAALTQQLVDMSAEKTAAEATLDQERDKVAAMTTVHSALEIAAMNLRADVARVESALAAKTSEHDAVAAAYERHVAECTRVATEMDAARAALAAQVQDLEVELGDNHTKRLELEAAVAYETDEKARLQTLLGRFKDKVTALTKSEEAMTRQVVQLTQEKTSLEMSVPEQVEAMASLTRSRGELEAQAKVLQEKNAELMAQVATLTQQQKHWTRERNDKEAALAGELASVVQARDSLAAQLDSTKTSCQHLEALLVAKEAQAASQDNLVAQLQAELTALAASDAALQTRLRSVQGEKEALEKRLPAHEEELASLSRSRSELALDSQALRGQNDQLRRDLDALALEVAARTNELATRDAELAARTNELSTRDAACADLQSAVDAAKAEAAQLAERHAAADAQWEASTKELQAKEEEISHLQELFEEEVATLKHDEEVANTRYEDLTSVHAELTDAHDDLVEKFGLLKLALDAAKAEVGETESQWQAKCADLSAKLLTLEDLLTKKDSVLVDLHATVAAADDRTMQLQRVLDEKMALIGQLEHLRASRPVVSPRQKDELSLPDDYALLVSENDQLRLGQDNLNTIVAVLKEQLAHVKEEHDALPWVGAFVHDVAPALGLDVAGAWRVEDIQATLRDVQDSIHALASTKASGPLLQPPRGAVMQVEELNSSATWLKAIEEADALNDKAEDLNTQVTKTRDLNGPMTSVSLFPDGIAKDVMSVVLEIVATFDDAASSSDLAGTLRAAWTARQRLLGQLVAAMHEVHPLSPSLMAREEQVDAWAAEMRGFVAVTSAQNTALSTAFMVMHRLIYPAHVANGDMDLASWAAYATTTEFADNLRQYTNRLEGLERDATAFRDIARPFLATVISTQQGDDDDGDERATKSNDDDDGDERLFVSTPDLVERWESDLRHVCAALSAMHSALTRDASTLTNDEPAAIASATDGWQWTDWVAYLRSTTFVESVASINADADSERLVTALDTLGRLVFSHATLAPLTANVGAWRAFADSNGFADGVQDAHERERQLLAENQAMCDALQNMHAVLWPPGSDAAPSMKPSMDSAEWAAYIHSQSFVDQLRQWSASHQVTRASSSDEANQSAVCDALHTMYTLLAAAGGRLDASSRSSMDLPRWTEYVSSDKFDANLRQYADRLDAIARESDVLCDELNALHHVIVAQTGDTTKRDLTQWHAYVQSNEFSDAMDAYARRQAQLQADSHDLHAKVLPYLTKLGQLSLTTLECPDGDDDDVSVDAVLAACQRQTVDKASVAQVVAIVDRLCRVCGIASQLSPTPDAAKLTQDARVRLCATSLLDVEDSLTKKDTKMLVPQAMTQVAVSHAEDSLTMATLVKMMQSETQTDDDDDDRLTNLRDILGRLEGHQEKYADLSRDDLATDAALLWPETLHAMELAKECQEAAIYVLETHNRSCVARTRAEIAMKCGVQRAFLRWKHKAAMHAVKESHGASVEQLKEAHDTTIVQLKEVHLNQLIKFRKQAIAERTKAAAEAKNDAIERVISFYARKEERSHLHHSFGKWRESRSDNHSVASDESRVTAHRMAKPSTAHVRARRESLTPMTTPVKSNPHERYGFGSTVARPILPATAAAKPGRTTMEKLLDGNAKLTARVSSKLPKSSP</sequence>
<name>A0A485LH61_9STRA</name>
<dbReference type="GO" id="GO:0005200">
    <property type="term" value="F:structural constituent of cytoskeleton"/>
    <property type="evidence" value="ECO:0007669"/>
    <property type="project" value="TreeGrafter"/>
</dbReference>
<gene>
    <name evidence="4" type="primary">Aste57867_21066</name>
    <name evidence="3" type="ORF">As57867_020998</name>
    <name evidence="4" type="ORF">ASTE57867_21066</name>
</gene>
<feature type="coiled-coil region" evidence="1">
    <location>
        <begin position="912"/>
        <end position="985"/>
    </location>
</feature>
<organism evidence="4 5">
    <name type="scientific">Aphanomyces stellatus</name>
    <dbReference type="NCBI Taxonomy" id="120398"/>
    <lineage>
        <taxon>Eukaryota</taxon>
        <taxon>Sar</taxon>
        <taxon>Stramenopiles</taxon>
        <taxon>Oomycota</taxon>
        <taxon>Saprolegniomycetes</taxon>
        <taxon>Saprolegniales</taxon>
        <taxon>Verrucalvaceae</taxon>
        <taxon>Aphanomyces</taxon>
    </lineage>
</organism>